<accession>A0A4D6HCH8</accession>
<evidence type="ECO:0000313" key="3">
    <source>
        <dbReference type="EMBL" id="QCC51784.1"/>
    </source>
</evidence>
<feature type="transmembrane region" description="Helical" evidence="2">
    <location>
        <begin position="35"/>
        <end position="59"/>
    </location>
</feature>
<feature type="transmembrane region" description="Helical" evidence="2">
    <location>
        <begin position="180"/>
        <end position="201"/>
    </location>
</feature>
<feature type="transmembrane region" description="Helical" evidence="2">
    <location>
        <begin position="140"/>
        <end position="160"/>
    </location>
</feature>
<keyword evidence="2" id="KW-1133">Transmembrane helix</keyword>
<dbReference type="RefSeq" id="WP_079979494.1">
    <property type="nucleotide sequence ID" value="NZ_CP031310.1"/>
</dbReference>
<evidence type="ECO:0000256" key="1">
    <source>
        <dbReference type="SAM" id="MobiDB-lite"/>
    </source>
</evidence>
<feature type="transmembrane region" description="Helical" evidence="2">
    <location>
        <begin position="97"/>
        <end position="119"/>
    </location>
</feature>
<keyword evidence="2" id="KW-0472">Membrane</keyword>
<keyword evidence="2" id="KW-0812">Transmembrane</keyword>
<sequence>METTDTASGGEQDSATSEPRDDLTFARPLPEYVDWLVGVAIALGGMALVVGGTAVAFVVDRDLLAEDIEAGEITIVVLQRDLTEAEMLDFSLEVVNWTGIGLLVTGIGLVLFAIGYVVFRHRAHQKAGDEDSVGTYRSSAVLGAVTTSVLSFVPFSPVLGGGLAGYLEQPASGRPVSVGALSGFLAMVPALVILGFVTVGLYSGFATIQEAGLGFVVVAGMFFGLLVLSAYGAGLGALGGFAGGRLAETE</sequence>
<dbReference type="GeneID" id="39848459"/>
<dbReference type="AlphaFoldDB" id="A0A4D6HCH8"/>
<dbReference type="EMBL" id="CP031310">
    <property type="protein sequence ID" value="QCC51784.1"/>
    <property type="molecule type" value="Genomic_DNA"/>
</dbReference>
<dbReference type="OrthoDB" id="341846at2157"/>
<proteinExistence type="predicted"/>
<dbReference type="Pfam" id="PF17647">
    <property type="entry name" value="DUF5518"/>
    <property type="match status" value="1"/>
</dbReference>
<feature type="transmembrane region" description="Helical" evidence="2">
    <location>
        <begin position="213"/>
        <end position="233"/>
    </location>
</feature>
<evidence type="ECO:0000313" key="4">
    <source>
        <dbReference type="Proteomes" id="UP000296706"/>
    </source>
</evidence>
<feature type="compositionally biased region" description="Polar residues" evidence="1">
    <location>
        <begin position="1"/>
        <end position="17"/>
    </location>
</feature>
<organism evidence="3 4">
    <name type="scientific">Halapricum salinum</name>
    <dbReference type="NCBI Taxonomy" id="1457250"/>
    <lineage>
        <taxon>Archaea</taxon>
        <taxon>Methanobacteriati</taxon>
        <taxon>Methanobacteriota</taxon>
        <taxon>Stenosarchaea group</taxon>
        <taxon>Halobacteria</taxon>
        <taxon>Halobacteriales</taxon>
        <taxon>Haloarculaceae</taxon>
        <taxon>Halapricum</taxon>
    </lineage>
</organism>
<feature type="region of interest" description="Disordered" evidence="1">
    <location>
        <begin position="1"/>
        <end position="22"/>
    </location>
</feature>
<evidence type="ECO:0000256" key="2">
    <source>
        <dbReference type="SAM" id="Phobius"/>
    </source>
</evidence>
<dbReference type="InterPro" id="IPR040493">
    <property type="entry name" value="DUF5518"/>
</dbReference>
<protein>
    <submittedName>
        <fullName evidence="3">Uncharacterized protein</fullName>
    </submittedName>
</protein>
<keyword evidence="4" id="KW-1185">Reference proteome</keyword>
<dbReference type="Proteomes" id="UP000296706">
    <property type="component" value="Chromosome"/>
</dbReference>
<gene>
    <name evidence="3" type="ORF">DV733_11305</name>
</gene>
<reference evidence="3 4" key="1">
    <citation type="journal article" date="2019" name="Nat. Commun.">
        <title>A new type of DNA phosphorothioation-based antiviral system in archaea.</title>
        <authorList>
            <person name="Xiong L."/>
            <person name="Liu S."/>
            <person name="Chen S."/>
            <person name="Xiao Y."/>
            <person name="Zhu B."/>
            <person name="Gao Y."/>
            <person name="Zhang Y."/>
            <person name="Chen B."/>
            <person name="Luo J."/>
            <person name="Deng Z."/>
            <person name="Chen X."/>
            <person name="Wang L."/>
            <person name="Chen S."/>
        </authorList>
    </citation>
    <scope>NUCLEOTIDE SEQUENCE [LARGE SCALE GENOMIC DNA]</scope>
    <source>
        <strain evidence="3 4">CBA1105</strain>
    </source>
</reference>
<name>A0A4D6HCH8_9EURY</name>
<dbReference type="KEGG" id="hsn:DV733_11305"/>